<dbReference type="Pfam" id="PF04977">
    <property type="entry name" value="DivIC"/>
    <property type="match status" value="1"/>
</dbReference>
<feature type="compositionally biased region" description="Basic and acidic residues" evidence="1">
    <location>
        <begin position="78"/>
        <end position="87"/>
    </location>
</feature>
<dbReference type="Proteomes" id="UP001501585">
    <property type="component" value="Unassembled WGS sequence"/>
</dbReference>
<sequence length="162" mass="17707">MSTGPGTPAAKPARTPRNMGAAAAGRIRPALTSRAAILGLVICVIALSLAYPLREYVTQRAEIARLQEQRNSAQDSVSELKKRKEQLQDPAYIEREARTRLHYQYPGERAYVVIPADRGEQTDDGDAASSEPWFTKLWKSVKGADEAGSTADEVPDADVPRD</sequence>
<keyword evidence="2" id="KW-1133">Transmembrane helix</keyword>
<protein>
    <submittedName>
        <fullName evidence="3">Septum formation initiator family protein</fullName>
    </submittedName>
</protein>
<evidence type="ECO:0000256" key="1">
    <source>
        <dbReference type="SAM" id="MobiDB-lite"/>
    </source>
</evidence>
<evidence type="ECO:0000313" key="4">
    <source>
        <dbReference type="Proteomes" id="UP001501585"/>
    </source>
</evidence>
<keyword evidence="2" id="KW-0812">Transmembrane</keyword>
<evidence type="ECO:0000256" key="2">
    <source>
        <dbReference type="SAM" id="Phobius"/>
    </source>
</evidence>
<name>A0ABN2TJ72_9ACTN</name>
<feature type="region of interest" description="Disordered" evidence="1">
    <location>
        <begin position="1"/>
        <end position="21"/>
    </location>
</feature>
<feature type="region of interest" description="Disordered" evidence="1">
    <location>
        <begin position="68"/>
        <end position="87"/>
    </location>
</feature>
<keyword evidence="4" id="KW-1185">Reference proteome</keyword>
<dbReference type="RefSeq" id="WP_344164857.1">
    <property type="nucleotide sequence ID" value="NZ_BAAAPC010000022.1"/>
</dbReference>
<organism evidence="3 4">
    <name type="scientific">Nocardiopsis rhodophaea</name>
    <dbReference type="NCBI Taxonomy" id="280238"/>
    <lineage>
        <taxon>Bacteria</taxon>
        <taxon>Bacillati</taxon>
        <taxon>Actinomycetota</taxon>
        <taxon>Actinomycetes</taxon>
        <taxon>Streptosporangiales</taxon>
        <taxon>Nocardiopsidaceae</taxon>
        <taxon>Nocardiopsis</taxon>
    </lineage>
</organism>
<accession>A0ABN2TJ72</accession>
<dbReference type="EMBL" id="BAAAPC010000022">
    <property type="protein sequence ID" value="GAA2010718.1"/>
    <property type="molecule type" value="Genomic_DNA"/>
</dbReference>
<dbReference type="InterPro" id="IPR007060">
    <property type="entry name" value="FtsL/DivIC"/>
</dbReference>
<evidence type="ECO:0000313" key="3">
    <source>
        <dbReference type="EMBL" id="GAA2010718.1"/>
    </source>
</evidence>
<gene>
    <name evidence="3" type="ORF">GCM10009799_43600</name>
</gene>
<comment type="caution">
    <text evidence="3">The sequence shown here is derived from an EMBL/GenBank/DDBJ whole genome shotgun (WGS) entry which is preliminary data.</text>
</comment>
<proteinExistence type="predicted"/>
<keyword evidence="2" id="KW-0472">Membrane</keyword>
<reference evidence="3 4" key="1">
    <citation type="journal article" date="2019" name="Int. J. Syst. Evol. Microbiol.">
        <title>The Global Catalogue of Microorganisms (GCM) 10K type strain sequencing project: providing services to taxonomists for standard genome sequencing and annotation.</title>
        <authorList>
            <consortium name="The Broad Institute Genomics Platform"/>
            <consortium name="The Broad Institute Genome Sequencing Center for Infectious Disease"/>
            <person name="Wu L."/>
            <person name="Ma J."/>
        </authorList>
    </citation>
    <scope>NUCLEOTIDE SEQUENCE [LARGE SCALE GENOMIC DNA]</scope>
    <source>
        <strain evidence="3 4">JCM 15313</strain>
    </source>
</reference>
<feature type="transmembrane region" description="Helical" evidence="2">
    <location>
        <begin position="35"/>
        <end position="53"/>
    </location>
</feature>